<evidence type="ECO:0000313" key="2">
    <source>
        <dbReference type="EMBL" id="GFR80773.1"/>
    </source>
</evidence>
<protein>
    <submittedName>
        <fullName evidence="2">Enzymatic polyprotein</fullName>
    </submittedName>
</protein>
<accession>A0AAV4G5E1</accession>
<dbReference type="Gene3D" id="3.30.70.270">
    <property type="match status" value="1"/>
</dbReference>
<dbReference type="AlphaFoldDB" id="A0AAV4G5E1"/>
<dbReference type="InterPro" id="IPR043502">
    <property type="entry name" value="DNA/RNA_pol_sf"/>
</dbReference>
<proteinExistence type="predicted"/>
<reference evidence="2 3" key="1">
    <citation type="journal article" date="2021" name="Elife">
        <title>Chloroplast acquisition without the gene transfer in kleptoplastic sea slugs, Plakobranchus ocellatus.</title>
        <authorList>
            <person name="Maeda T."/>
            <person name="Takahashi S."/>
            <person name="Yoshida T."/>
            <person name="Shimamura S."/>
            <person name="Takaki Y."/>
            <person name="Nagai Y."/>
            <person name="Toyoda A."/>
            <person name="Suzuki Y."/>
            <person name="Arimoto A."/>
            <person name="Ishii H."/>
            <person name="Satoh N."/>
            <person name="Nishiyama T."/>
            <person name="Hasebe M."/>
            <person name="Maruyama T."/>
            <person name="Minagawa J."/>
            <person name="Obokata J."/>
            <person name="Shigenobu S."/>
        </authorList>
    </citation>
    <scope>NUCLEOTIDE SEQUENCE [LARGE SCALE GENOMIC DNA]</scope>
</reference>
<evidence type="ECO:0000313" key="3">
    <source>
        <dbReference type="Proteomes" id="UP000762676"/>
    </source>
</evidence>
<dbReference type="PANTHER" id="PTHR37984:SF9">
    <property type="entry name" value="INTEGRASE CATALYTIC DOMAIN-CONTAINING PROTEIN"/>
    <property type="match status" value="1"/>
</dbReference>
<comment type="caution">
    <text evidence="2">The sequence shown here is derived from an EMBL/GenBank/DDBJ whole genome shotgun (WGS) entry which is preliminary data.</text>
</comment>
<dbReference type="Gene3D" id="3.10.10.10">
    <property type="entry name" value="HIV Type 1 Reverse Transcriptase, subunit A, domain 1"/>
    <property type="match status" value="1"/>
</dbReference>
<dbReference type="PANTHER" id="PTHR37984">
    <property type="entry name" value="PROTEIN CBG26694"/>
    <property type="match status" value="1"/>
</dbReference>
<dbReference type="SUPFAM" id="SSF56672">
    <property type="entry name" value="DNA/RNA polymerases"/>
    <property type="match status" value="1"/>
</dbReference>
<dbReference type="CDD" id="cd01647">
    <property type="entry name" value="RT_LTR"/>
    <property type="match status" value="1"/>
</dbReference>
<feature type="domain" description="Reverse transcriptase" evidence="1">
    <location>
        <begin position="194"/>
        <end position="338"/>
    </location>
</feature>
<feature type="non-terminal residue" evidence="2">
    <location>
        <position position="341"/>
    </location>
</feature>
<dbReference type="InterPro" id="IPR050951">
    <property type="entry name" value="Retrovirus_Pol_polyprotein"/>
</dbReference>
<keyword evidence="3" id="KW-1185">Reference proteome</keyword>
<gene>
    <name evidence="2" type="ORF">ElyMa_000588800</name>
</gene>
<dbReference type="Proteomes" id="UP000762676">
    <property type="component" value="Unassembled WGS sequence"/>
</dbReference>
<dbReference type="EMBL" id="BMAT01001155">
    <property type="protein sequence ID" value="GFR80773.1"/>
    <property type="molecule type" value="Genomic_DNA"/>
</dbReference>
<name>A0AAV4G5E1_9GAST</name>
<evidence type="ECO:0000259" key="1">
    <source>
        <dbReference type="Pfam" id="PF00078"/>
    </source>
</evidence>
<dbReference type="Pfam" id="PF00078">
    <property type="entry name" value="RVT_1"/>
    <property type="match status" value="1"/>
</dbReference>
<sequence length="341" mass="38435">MSQTWTKKGSQPQPFVTLTIQASHRDYKALGFTLHTPSKKIKQSAMADTGCQKIGETANLCDAALPQEINPLTTNPCSCLRRQLPPPPPKSLPFPATEENREKLQQYLVQYYKSSPFNTCDHQPLPLMEGPPLELMVDPRAKPVAYHTPIPVPLHWQQEVKAGLDQDVGLGVIETVPIGEPVTWCHRMVICAKKNGKPRRTVDFQPLNAHAKRETHHTPSPFHQARSVPHGTKKTVLDTWNGYHSLPIREADRHLTTFITPWGRYRYKTTPQGYIASGDGYTRRCDEVIAEIPNKTKCVDDALLWADTLEESFHQAVQWLDICGRHGIILNPEKCIFGSDT</sequence>
<organism evidence="2 3">
    <name type="scientific">Elysia marginata</name>
    <dbReference type="NCBI Taxonomy" id="1093978"/>
    <lineage>
        <taxon>Eukaryota</taxon>
        <taxon>Metazoa</taxon>
        <taxon>Spiralia</taxon>
        <taxon>Lophotrochozoa</taxon>
        <taxon>Mollusca</taxon>
        <taxon>Gastropoda</taxon>
        <taxon>Heterobranchia</taxon>
        <taxon>Euthyneura</taxon>
        <taxon>Panpulmonata</taxon>
        <taxon>Sacoglossa</taxon>
        <taxon>Placobranchoidea</taxon>
        <taxon>Plakobranchidae</taxon>
        <taxon>Elysia</taxon>
    </lineage>
</organism>
<dbReference type="InterPro" id="IPR043128">
    <property type="entry name" value="Rev_trsase/Diguanyl_cyclase"/>
</dbReference>
<dbReference type="InterPro" id="IPR000477">
    <property type="entry name" value="RT_dom"/>
</dbReference>